<sequence length="183" mass="21202">MGHFVYKNFRMTDGGKFCIRIATPQDAEQLLTYTKVIFNEAPFLLFVKGEFNPTLEEQKAYIDRFLNDENKLALIAELEGEIMGFIDFSNGNRQRTMHQGTFGMSVAKEYRSKGVGKALLSSLIYWGKHNPMIEKIHLEVMSRNESAIKLYESAGFEREGIKRRAIKFNSHTYDDLIQMAYFF</sequence>
<protein>
    <submittedName>
        <fullName evidence="2">RimJ/RimL family protein N-acetyltransferase</fullName>
    </submittedName>
</protein>
<accession>A0ABU0AEQ9</accession>
<evidence type="ECO:0000313" key="3">
    <source>
        <dbReference type="Proteomes" id="UP001238088"/>
    </source>
</evidence>
<dbReference type="InterPro" id="IPR000182">
    <property type="entry name" value="GNAT_dom"/>
</dbReference>
<name>A0ABU0AEQ9_9BACI</name>
<dbReference type="Pfam" id="PF00583">
    <property type="entry name" value="Acetyltransf_1"/>
    <property type="match status" value="1"/>
</dbReference>
<dbReference type="RefSeq" id="WP_307473556.1">
    <property type="nucleotide sequence ID" value="NZ_JAUSUB010000005.1"/>
</dbReference>
<dbReference type="PROSITE" id="PS51186">
    <property type="entry name" value="GNAT"/>
    <property type="match status" value="1"/>
</dbReference>
<dbReference type="Gene3D" id="3.40.630.30">
    <property type="match status" value="1"/>
</dbReference>
<evidence type="ECO:0000259" key="1">
    <source>
        <dbReference type="PROSITE" id="PS51186"/>
    </source>
</evidence>
<proteinExistence type="predicted"/>
<gene>
    <name evidence="2" type="ORF">J2S17_001614</name>
</gene>
<dbReference type="PANTHER" id="PTHR43415:SF3">
    <property type="entry name" value="GNAT-FAMILY ACETYLTRANSFERASE"/>
    <property type="match status" value="1"/>
</dbReference>
<dbReference type="Proteomes" id="UP001238088">
    <property type="component" value="Unassembled WGS sequence"/>
</dbReference>
<evidence type="ECO:0000313" key="2">
    <source>
        <dbReference type="EMBL" id="MDQ0269742.1"/>
    </source>
</evidence>
<reference evidence="2 3" key="1">
    <citation type="submission" date="2023-07" db="EMBL/GenBank/DDBJ databases">
        <title>Genomic Encyclopedia of Type Strains, Phase IV (KMG-IV): sequencing the most valuable type-strain genomes for metagenomic binning, comparative biology and taxonomic classification.</title>
        <authorList>
            <person name="Goeker M."/>
        </authorList>
    </citation>
    <scope>NUCLEOTIDE SEQUENCE [LARGE SCALE GENOMIC DNA]</scope>
    <source>
        <strain evidence="2 3">DSM 23494</strain>
    </source>
</reference>
<keyword evidence="3" id="KW-1185">Reference proteome</keyword>
<organism evidence="2 3">
    <name type="scientific">Cytobacillus purgationiresistens</name>
    <dbReference type="NCBI Taxonomy" id="863449"/>
    <lineage>
        <taxon>Bacteria</taxon>
        <taxon>Bacillati</taxon>
        <taxon>Bacillota</taxon>
        <taxon>Bacilli</taxon>
        <taxon>Bacillales</taxon>
        <taxon>Bacillaceae</taxon>
        <taxon>Cytobacillus</taxon>
    </lineage>
</organism>
<feature type="domain" description="N-acetyltransferase" evidence="1">
    <location>
        <begin position="17"/>
        <end position="183"/>
    </location>
</feature>
<dbReference type="SUPFAM" id="SSF55729">
    <property type="entry name" value="Acyl-CoA N-acyltransferases (Nat)"/>
    <property type="match status" value="1"/>
</dbReference>
<dbReference type="InterPro" id="IPR016181">
    <property type="entry name" value="Acyl_CoA_acyltransferase"/>
</dbReference>
<dbReference type="CDD" id="cd04301">
    <property type="entry name" value="NAT_SF"/>
    <property type="match status" value="1"/>
</dbReference>
<dbReference type="PANTHER" id="PTHR43415">
    <property type="entry name" value="SPERMIDINE N(1)-ACETYLTRANSFERASE"/>
    <property type="match status" value="1"/>
</dbReference>
<comment type="caution">
    <text evidence="2">The sequence shown here is derived from an EMBL/GenBank/DDBJ whole genome shotgun (WGS) entry which is preliminary data.</text>
</comment>
<dbReference type="EMBL" id="JAUSUB010000005">
    <property type="protein sequence ID" value="MDQ0269742.1"/>
    <property type="molecule type" value="Genomic_DNA"/>
</dbReference>